<gene>
    <name evidence="1" type="ORF">EM595_0254</name>
</gene>
<evidence type="ECO:0000313" key="1">
    <source>
        <dbReference type="EMBL" id="CUU22491.1"/>
    </source>
</evidence>
<protein>
    <submittedName>
        <fullName evidence="1">Uncharacterized protein</fullName>
    </submittedName>
</protein>
<sequence length="37" mass="4578">MNGLFHQKRTDTDEDHRFISIFDLTRKMKCFFCNRIL</sequence>
<dbReference type="AlphaFoldDB" id="A0A0U5L011"/>
<reference evidence="2" key="1">
    <citation type="submission" date="2015-11" db="EMBL/GenBank/DDBJ databases">
        <authorList>
            <person name="Blom J."/>
        </authorList>
    </citation>
    <scope>NUCLEOTIDE SEQUENCE [LARGE SCALE GENOMIC DNA]</scope>
</reference>
<dbReference type="PATRIC" id="fig|1619313.3.peg.264"/>
<organism evidence="1 2">
    <name type="scientific">Duffyella gerundensis</name>
    <dbReference type="NCBI Taxonomy" id="1619313"/>
    <lineage>
        <taxon>Bacteria</taxon>
        <taxon>Pseudomonadati</taxon>
        <taxon>Pseudomonadota</taxon>
        <taxon>Gammaproteobacteria</taxon>
        <taxon>Enterobacterales</taxon>
        <taxon>Erwiniaceae</taxon>
        <taxon>Duffyella</taxon>
    </lineage>
</organism>
<evidence type="ECO:0000313" key="2">
    <source>
        <dbReference type="Proteomes" id="UP000059419"/>
    </source>
</evidence>
<dbReference type="EMBL" id="LN907827">
    <property type="protein sequence ID" value="CUU22491.1"/>
    <property type="molecule type" value="Genomic_DNA"/>
</dbReference>
<name>A0A0U5L011_9GAMM</name>
<accession>A0A0U5L011</accession>
<proteinExistence type="predicted"/>
<keyword evidence="2" id="KW-1185">Reference proteome</keyword>
<dbReference type="Proteomes" id="UP000059419">
    <property type="component" value="Chromosome 1"/>
</dbReference>
<dbReference type="STRING" id="1619313.EM595_0254"/>
<dbReference type="KEGG" id="ege:EM595_0254"/>